<comment type="caution">
    <text evidence="1">The sequence shown here is derived from an EMBL/GenBank/DDBJ whole genome shotgun (WGS) entry which is preliminary data.</text>
</comment>
<dbReference type="Proteomes" id="UP000805649">
    <property type="component" value="Unassembled WGS sequence"/>
</dbReference>
<reference evidence="1 2" key="1">
    <citation type="journal article" date="2020" name="Phytopathology">
        <title>Genome Sequence Resources of Colletotrichum truncatum, C. plurivorum, C. musicola, and C. sojae: Four Species Pathogenic to Soybean (Glycine max).</title>
        <authorList>
            <person name="Rogerio F."/>
            <person name="Boufleur T.R."/>
            <person name="Ciampi-Guillardi M."/>
            <person name="Sukno S.A."/>
            <person name="Thon M.R."/>
            <person name="Massola Junior N.S."/>
            <person name="Baroncelli R."/>
        </authorList>
    </citation>
    <scope>NUCLEOTIDE SEQUENCE [LARGE SCALE GENOMIC DNA]</scope>
    <source>
        <strain evidence="1 2">CMES1059</strain>
    </source>
</reference>
<gene>
    <name evidence="1" type="ORF">CTRU02_205796</name>
</gene>
<sequence length="203" mass="22384">MTTAYVTTKDKSSPMLESFTGKTASPFSYGNGHVDPVAALDPGLIYNITVDEYIDFLCASRLPKVKIESIVGPYFNCSSNSNIYDLNYPSFSARYITEAAINGVYTAKFKRTVTNVGEAGTYKVDVSIHEPELVKISVEPSELTFNSYGEERGFVVTVAMRTPPENSWVSWGRLIWSDGKHIVGSSMAFAWGDPRSFGQTIMV</sequence>
<name>A0ACC3Z507_COLTU</name>
<dbReference type="EMBL" id="VUJX02000003">
    <property type="protein sequence ID" value="KAL0939186.1"/>
    <property type="molecule type" value="Genomic_DNA"/>
</dbReference>
<evidence type="ECO:0000313" key="2">
    <source>
        <dbReference type="Proteomes" id="UP000805649"/>
    </source>
</evidence>
<organism evidence="1 2">
    <name type="scientific">Colletotrichum truncatum</name>
    <name type="common">Anthracnose fungus</name>
    <name type="synonym">Colletotrichum capsici</name>
    <dbReference type="NCBI Taxonomy" id="5467"/>
    <lineage>
        <taxon>Eukaryota</taxon>
        <taxon>Fungi</taxon>
        <taxon>Dikarya</taxon>
        <taxon>Ascomycota</taxon>
        <taxon>Pezizomycotina</taxon>
        <taxon>Sordariomycetes</taxon>
        <taxon>Hypocreomycetidae</taxon>
        <taxon>Glomerellales</taxon>
        <taxon>Glomerellaceae</taxon>
        <taxon>Colletotrichum</taxon>
        <taxon>Colletotrichum truncatum species complex</taxon>
    </lineage>
</organism>
<protein>
    <submittedName>
        <fullName evidence="1">PA domain-containing protein</fullName>
    </submittedName>
</protein>
<evidence type="ECO:0000313" key="1">
    <source>
        <dbReference type="EMBL" id="KAL0939186.1"/>
    </source>
</evidence>
<accession>A0ACC3Z507</accession>
<proteinExistence type="predicted"/>
<keyword evidence="2" id="KW-1185">Reference proteome</keyword>